<comment type="subcellular location">
    <subcellularLocation>
        <location evidence="1">Cytoplasm</location>
        <location evidence="1">Cytoskeleton</location>
    </subcellularLocation>
</comment>
<dbReference type="InterPro" id="IPR036961">
    <property type="entry name" value="Kinesin_motor_dom_sf"/>
</dbReference>
<evidence type="ECO:0000313" key="11">
    <source>
        <dbReference type="Proteomes" id="UP000694845"/>
    </source>
</evidence>
<feature type="coiled-coil region" evidence="8">
    <location>
        <begin position="2184"/>
        <end position="2211"/>
    </location>
</feature>
<dbReference type="FunFam" id="3.40.850.10:FF:000177">
    <property type="entry name" value="Kinesin-like protein"/>
    <property type="match status" value="1"/>
</dbReference>
<dbReference type="KEGG" id="aplc:110974376"/>
<accession>A0A8B7XLG5</accession>
<organism evidence="11 12">
    <name type="scientific">Acanthaster planci</name>
    <name type="common">Crown-of-thorns starfish</name>
    <dbReference type="NCBI Taxonomy" id="133434"/>
    <lineage>
        <taxon>Eukaryota</taxon>
        <taxon>Metazoa</taxon>
        <taxon>Echinodermata</taxon>
        <taxon>Eleutherozoa</taxon>
        <taxon>Asterozoa</taxon>
        <taxon>Asteroidea</taxon>
        <taxon>Valvatacea</taxon>
        <taxon>Valvatida</taxon>
        <taxon>Acanthasteridae</taxon>
        <taxon>Acanthaster</taxon>
    </lineage>
</organism>
<dbReference type="PANTHER" id="PTHR47968:SF75">
    <property type="entry name" value="CENTROMERE-ASSOCIATED PROTEIN E"/>
    <property type="match status" value="1"/>
</dbReference>
<dbReference type="SMART" id="SM00129">
    <property type="entry name" value="KISc"/>
    <property type="match status" value="1"/>
</dbReference>
<feature type="region of interest" description="Disordered" evidence="9">
    <location>
        <begin position="2322"/>
        <end position="2341"/>
    </location>
</feature>
<feature type="coiled-coil region" evidence="8">
    <location>
        <begin position="1699"/>
        <end position="1726"/>
    </location>
</feature>
<feature type="compositionally biased region" description="Basic residues" evidence="9">
    <location>
        <begin position="502"/>
        <end position="512"/>
    </location>
</feature>
<feature type="region of interest" description="Disordered" evidence="9">
    <location>
        <begin position="480"/>
        <end position="542"/>
    </location>
</feature>
<evidence type="ECO:0000256" key="6">
    <source>
        <dbReference type="ARBA" id="ARBA00023212"/>
    </source>
</evidence>
<dbReference type="Gene3D" id="1.10.287.1490">
    <property type="match status" value="2"/>
</dbReference>
<feature type="region of interest" description="Disordered" evidence="9">
    <location>
        <begin position="931"/>
        <end position="979"/>
    </location>
</feature>
<keyword evidence="5 7" id="KW-0505">Motor protein</keyword>
<dbReference type="Gene3D" id="3.40.850.10">
    <property type="entry name" value="Kinesin motor domain"/>
    <property type="match status" value="1"/>
</dbReference>
<feature type="compositionally biased region" description="Basic and acidic residues" evidence="9">
    <location>
        <begin position="2075"/>
        <end position="2092"/>
    </location>
</feature>
<dbReference type="OMA" id="YEQHETL"/>
<feature type="coiled-coil region" evidence="8">
    <location>
        <begin position="1090"/>
        <end position="1245"/>
    </location>
</feature>
<sequence>MDNVHVAIRVRPLIQREKQVDAVTHWKADTHTITQVDQRGKACRKEYLFDRVFDSSETTNDVYEEIAQPIVVEAMDGINGTIFAYGQTSSGKTYTMMGDSESPGIIPCAVQDIFDSIQNTPNREFLLRVSYMELYNEGLCDLLSNEKKSLQIREVDKRVFVHDLTEEVVTQPEDVLQLLKKGEARRHFGQTDMNERSSRSHTIFCMIVESRERADRKRSMELAVKVSHLNLVDLAGSERANETKAEGTRLKEACRINQSLHQLAMVINKLSQGADFIPFRDSKLTRILQTSLGGNAKTAIICTITPASIDQTHSTLQFASRAKTIKNTPEVNEVLSDEAMMQRQKKEIQELKRKILELEQQGEVLEEKASLHEQQEQRIKMLEKMILVSGGGRIMPGSETKKAKYKRRQTWCPGTGPLPLLPITKPAAPSTIEEASFVSQRTHNSSDGADSSPSASISPTASTCSDDFSRTKELEFMEDMESRENLGEDNSFLAPLPLSPQRQRRKRRRAHVHFSMPGESNTADVECQTEPSEADKSSDSEINHDDKVVNLEEGKMSEELQEALEQSKKQAEGLQARIVELENITSSREGAEEATKEALQASNDRCCELQRQVACLEGKVAGLEDEKAAASQQLQSQEALIQECKEWREKSQELERKVCRLEEENEMVNQLSDALCLSEEKVGELESHIQDADCRVAALTEEVCALTAQLKEKQGSAADTANKLELEILALKAQLEERNEALSLASQKSAVEVSGLQETIQGLEAAVSHLKMEREELSALPQSLKEREAKIEELCRMQQQAEEAITTLKQEKAVMSQQLDEQNSQSKQNYREADEHTAKVQELEEAVQLRDEELEVVNQLLEEQRLELEAVNQILDRQRGVAEKCEEEAAQKMAALAQEVQDLGKLAEERSWEVETLRCRLEEQRPEVKIQMQDSAAATTAQSKQLRDVEKKQESVDEDGGMGHTLPEELTRESVITSRRELKKAEERVKELTRLLGARQDELETLNTFLEEQGKEAEEARSHHVARITELTALLEEQQGQLALSAAVPLTSSSAESKVEPSLADELEAEEWKAKARRTESDLLGSVQLCEEIMEEKTKISQERNQLEAECKSLKESLRGKVSELKVLQELHEFTQIEAELTKEQEVQYQNDIEDLKKKLADQERSLAEQYRQEIAELQKKLGSKDKVLEAEYQRDIDELLNKLREKSQSFNALQEQNAGLIQAVSQKEQLAESLQERLNLLISDGESAIQKIVDSSESSTQVSPDVVGFLTNEAAAQTEAVQDKTNEQVETTLPPDTLQQRVAELESSEAALRQECQALTTTVSSQDQEIEVLKEILQEYQQDDGEADNHTKIAAFAQRIEELEEQLKASASSHQTLPLPDAIQIPVSGQELDALMEENQSLMDALARSQSLGEKLQGKVQDLERTTEQGASTHAELSRLREELGVLTKTNLSLSEKLSTIETYCSKLEAKILLLENCQKKEDSQEIHLASEAVQCQLEDTASQKAELDRMEDDFKSRIKHLEECTKKLRQENQALMGNSQELEQVNQESAREKESLLEEQAVLKQLLEEGSSKMHELEEAVSVLRNQSREDTKTIKNQTDEIEMLRQVLGEQEQQLQATRDDYKDSVSRMQELESMIDAVNRKNADQAMEKDQEENEICRLRSTLEVKEELLQTKVGQNLELQSRIEHLESALDANIGKLQEKIQAEAEQLGEIQRLQECLEEQANRQRSKDEKCMKLEAGLQDLENVMHSRSTEWESTQSRQQEEIQLLQLELDNVRDTFSPLRDSHADLQATFRDQEARIKDMQAVITKQDEELKVFRALLDERNRKVLHHEDKHYEMLTKIENLESGHSNKEHTIKQLEETVSQRDEELQQLYTALSSQEKEFHAQCSELKEQLQAARNSLNTKEDRMKQLEELVEQRGDEVASLQHQLGEYCQQKHRFLTEVSQKEEDLCSLQQALEDAQQRNRSAALEIQALEAQVHQLKAELENLKVSPDLTDDVRRLQAEKNELQAQLEKATKKLQRKTANLDKLDDAFETLQQDHCSLEDKYEEEKAEHQQTKNKLQEAEASQAKLKERDRQNQSVEELMKAHKQQLAEKNLRINELETDLLRGTDPLEDKIRSLRSEVQYQERKVQQYKKEAEKLRSAQSRQGPQASQNVSATAPERPPEATGGSGIIESCAIFAIKAENHKLTKALEKAKRELEHKDMKYHDQVSKKTAAEQETRYWKDKAKSLASHLKRAPTSHVTDAIISSPLKERDANDPTSHQTNPKKFRPNNAPGPKYVEKISGLQPSGQATTAGAPRQPLDDHNWLTKAVAERDAAEVVKGSDTDDPQQCATQ</sequence>
<dbReference type="GO" id="GO:0005874">
    <property type="term" value="C:microtubule"/>
    <property type="evidence" value="ECO:0007669"/>
    <property type="project" value="TreeGrafter"/>
</dbReference>
<feature type="region of interest" description="Disordered" evidence="9">
    <location>
        <begin position="2140"/>
        <end position="2176"/>
    </location>
</feature>
<feature type="compositionally biased region" description="Basic and acidic residues" evidence="9">
    <location>
        <begin position="2055"/>
        <end position="2068"/>
    </location>
</feature>
<evidence type="ECO:0000259" key="10">
    <source>
        <dbReference type="PROSITE" id="PS50067"/>
    </source>
</evidence>
<dbReference type="SUPFAM" id="SSF57997">
    <property type="entry name" value="Tropomyosin"/>
    <property type="match status" value="1"/>
</dbReference>
<dbReference type="CDD" id="cd01374">
    <property type="entry name" value="KISc_CENP_E"/>
    <property type="match status" value="1"/>
</dbReference>
<evidence type="ECO:0000256" key="1">
    <source>
        <dbReference type="ARBA" id="ARBA00004245"/>
    </source>
</evidence>
<evidence type="ECO:0000256" key="4">
    <source>
        <dbReference type="ARBA" id="ARBA00023054"/>
    </source>
</evidence>
<keyword evidence="6" id="KW-0963">Cytoplasm</keyword>
<keyword evidence="4 8" id="KW-0175">Coiled coil</keyword>
<feature type="compositionally biased region" description="Low complexity" evidence="9">
    <location>
        <begin position="445"/>
        <end position="465"/>
    </location>
</feature>
<feature type="coiled-coil region" evidence="8">
    <location>
        <begin position="613"/>
        <end position="888"/>
    </location>
</feature>
<keyword evidence="11" id="KW-1185">Reference proteome</keyword>
<dbReference type="InterPro" id="IPR027640">
    <property type="entry name" value="Kinesin-like_fam"/>
</dbReference>
<evidence type="ECO:0000256" key="3">
    <source>
        <dbReference type="ARBA" id="ARBA00022840"/>
    </source>
</evidence>
<feature type="region of interest" description="Disordered" evidence="9">
    <location>
        <begin position="391"/>
        <end position="468"/>
    </location>
</feature>
<feature type="coiled-coil region" evidence="8">
    <location>
        <begin position="334"/>
        <end position="385"/>
    </location>
</feature>
<dbReference type="GO" id="GO:0003777">
    <property type="term" value="F:microtubule motor activity"/>
    <property type="evidence" value="ECO:0007669"/>
    <property type="project" value="InterPro"/>
</dbReference>
<dbReference type="GO" id="GO:0008017">
    <property type="term" value="F:microtubule binding"/>
    <property type="evidence" value="ECO:0007669"/>
    <property type="project" value="InterPro"/>
</dbReference>
<feature type="coiled-coil region" evidence="8">
    <location>
        <begin position="1520"/>
        <end position="1659"/>
    </location>
</feature>
<feature type="compositionally biased region" description="Basic and acidic residues" evidence="9">
    <location>
        <begin position="966"/>
        <end position="979"/>
    </location>
</feature>
<evidence type="ECO:0000256" key="2">
    <source>
        <dbReference type="ARBA" id="ARBA00022741"/>
    </source>
</evidence>
<dbReference type="GO" id="GO:0000278">
    <property type="term" value="P:mitotic cell cycle"/>
    <property type="evidence" value="ECO:0007669"/>
    <property type="project" value="TreeGrafter"/>
</dbReference>
<dbReference type="GeneID" id="110974376"/>
<reference evidence="12" key="1">
    <citation type="submission" date="2025-08" db="UniProtKB">
        <authorList>
            <consortium name="RefSeq"/>
        </authorList>
    </citation>
    <scope>IDENTIFICATION</scope>
</reference>
<feature type="coiled-coil region" evidence="8">
    <location>
        <begin position="557"/>
        <end position="584"/>
    </location>
</feature>
<feature type="coiled-coil region" evidence="8">
    <location>
        <begin position="1846"/>
        <end position="1933"/>
    </location>
</feature>
<feature type="binding site" evidence="7">
    <location>
        <begin position="86"/>
        <end position="93"/>
    </location>
    <ligand>
        <name>ATP</name>
        <dbReference type="ChEBI" id="CHEBI:30616"/>
    </ligand>
</feature>
<dbReference type="GO" id="GO:0005524">
    <property type="term" value="F:ATP binding"/>
    <property type="evidence" value="ECO:0007669"/>
    <property type="project" value="UniProtKB-UniRule"/>
</dbReference>
<feature type="compositionally biased region" description="Basic and acidic residues" evidence="9">
    <location>
        <begin position="945"/>
        <end position="955"/>
    </location>
</feature>
<dbReference type="PROSITE" id="PS50067">
    <property type="entry name" value="KINESIN_MOTOR_2"/>
    <property type="match status" value="1"/>
</dbReference>
<dbReference type="OrthoDB" id="21525at2759"/>
<keyword evidence="6" id="KW-0206">Cytoskeleton</keyword>
<dbReference type="Proteomes" id="UP000694845">
    <property type="component" value="Unplaced"/>
</dbReference>
<dbReference type="InterPro" id="IPR019821">
    <property type="entry name" value="Kinesin_motor_CS"/>
</dbReference>
<dbReference type="SUPFAM" id="SSF52540">
    <property type="entry name" value="P-loop containing nucleoside triphosphate hydrolases"/>
    <property type="match status" value="1"/>
</dbReference>
<feature type="compositionally biased region" description="Polar residues" evidence="9">
    <location>
        <begin position="932"/>
        <end position="944"/>
    </location>
</feature>
<comment type="similarity">
    <text evidence="7">Belongs to the TRAFAC class myosin-kinesin ATPase superfamily. Kinesin family.</text>
</comment>
<gene>
    <name evidence="12" type="primary">LOC110974376</name>
</gene>
<dbReference type="GO" id="GO:0007018">
    <property type="term" value="P:microtubule-based movement"/>
    <property type="evidence" value="ECO:0007669"/>
    <property type="project" value="InterPro"/>
</dbReference>
<dbReference type="RefSeq" id="XP_022081658.1">
    <property type="nucleotide sequence ID" value="XM_022225966.1"/>
</dbReference>
<keyword evidence="2 7" id="KW-0547">Nucleotide-binding</keyword>
<dbReference type="InterPro" id="IPR027417">
    <property type="entry name" value="P-loop_NTPase"/>
</dbReference>
<feature type="coiled-coil region" evidence="8">
    <location>
        <begin position="1303"/>
        <end position="1413"/>
    </location>
</feature>
<evidence type="ECO:0000313" key="12">
    <source>
        <dbReference type="RefSeq" id="XP_022081658.1"/>
    </source>
</evidence>
<feature type="domain" description="Kinesin motor" evidence="10">
    <location>
        <begin position="3"/>
        <end position="325"/>
    </location>
</feature>
<evidence type="ECO:0000256" key="7">
    <source>
        <dbReference type="PROSITE-ProRule" id="PRU00283"/>
    </source>
</evidence>
<dbReference type="PROSITE" id="PS00411">
    <property type="entry name" value="KINESIN_MOTOR_1"/>
    <property type="match status" value="1"/>
</dbReference>
<dbReference type="InterPro" id="IPR001752">
    <property type="entry name" value="Kinesin_motor_dom"/>
</dbReference>
<feature type="compositionally biased region" description="Polar residues" evidence="9">
    <location>
        <begin position="2148"/>
        <end position="2163"/>
    </location>
</feature>
<dbReference type="PRINTS" id="PR00380">
    <property type="entry name" value="KINESINHEAVY"/>
</dbReference>
<dbReference type="PANTHER" id="PTHR47968">
    <property type="entry name" value="CENTROMERE PROTEIN E"/>
    <property type="match status" value="1"/>
</dbReference>
<evidence type="ECO:0000256" key="8">
    <source>
        <dbReference type="SAM" id="Coils"/>
    </source>
</evidence>
<keyword evidence="3 7" id="KW-0067">ATP-binding</keyword>
<evidence type="ECO:0000256" key="9">
    <source>
        <dbReference type="SAM" id="MobiDB-lite"/>
    </source>
</evidence>
<dbReference type="CTD" id="1062"/>
<feature type="compositionally biased region" description="Basic and acidic residues" evidence="9">
    <location>
        <begin position="2322"/>
        <end position="2331"/>
    </location>
</feature>
<feature type="region of interest" description="Disordered" evidence="9">
    <location>
        <begin position="2055"/>
        <end position="2092"/>
    </location>
</feature>
<name>A0A8B7XLG5_ACAPL</name>
<feature type="compositionally biased region" description="Basic and acidic residues" evidence="9">
    <location>
        <begin position="533"/>
        <end position="542"/>
    </location>
</feature>
<proteinExistence type="inferred from homology"/>
<evidence type="ECO:0000256" key="5">
    <source>
        <dbReference type="ARBA" id="ARBA00023175"/>
    </source>
</evidence>
<protein>
    <submittedName>
        <fullName evidence="12">Kinesin-like protein KIN-7O</fullName>
    </submittedName>
</protein>
<feature type="region of interest" description="Disordered" evidence="9">
    <location>
        <begin position="2238"/>
        <end position="2311"/>
    </location>
</feature>
<dbReference type="Pfam" id="PF00225">
    <property type="entry name" value="Kinesin"/>
    <property type="match status" value="1"/>
</dbReference>